<dbReference type="Proteomes" id="UP000322110">
    <property type="component" value="Unassembled WGS sequence"/>
</dbReference>
<evidence type="ECO:0008006" key="3">
    <source>
        <dbReference type="Google" id="ProtNLM"/>
    </source>
</evidence>
<dbReference type="Gene3D" id="3.40.50.150">
    <property type="entry name" value="Vaccinia Virus protein VP39"/>
    <property type="match status" value="1"/>
</dbReference>
<dbReference type="AlphaFoldDB" id="A0A5B2TKM4"/>
<name>A0A5B2TKM4_9PROT</name>
<dbReference type="SUPFAM" id="SSF53335">
    <property type="entry name" value="S-adenosyl-L-methionine-dependent methyltransferases"/>
    <property type="match status" value="1"/>
</dbReference>
<comment type="caution">
    <text evidence="1">The sequence shown here is derived from an EMBL/GenBank/DDBJ whole genome shotgun (WGS) entry which is preliminary data.</text>
</comment>
<proteinExistence type="predicted"/>
<keyword evidence="2" id="KW-1185">Reference proteome</keyword>
<dbReference type="EMBL" id="VUKA01000001">
    <property type="protein sequence ID" value="KAA2214714.1"/>
    <property type="molecule type" value="Genomic_DNA"/>
</dbReference>
<evidence type="ECO:0000313" key="2">
    <source>
        <dbReference type="Proteomes" id="UP000322110"/>
    </source>
</evidence>
<reference evidence="1 2" key="1">
    <citation type="journal article" date="2015" name="Int. J. Syst. Evol. Microbiol.">
        <title>Roseomonas oryzae sp. nov., isolated from paddy rhizosphere soil.</title>
        <authorList>
            <person name="Ramaprasad E.V."/>
            <person name="Sasikala Ch."/>
            <person name="Ramana Ch.V."/>
        </authorList>
    </citation>
    <scope>NUCLEOTIDE SEQUENCE [LARGE SCALE GENOMIC DNA]</scope>
    <source>
        <strain evidence="1 2">KCTC 42542</strain>
    </source>
</reference>
<dbReference type="RefSeq" id="WP_149810669.1">
    <property type="nucleotide sequence ID" value="NZ_VUKA01000001.1"/>
</dbReference>
<evidence type="ECO:0000313" key="1">
    <source>
        <dbReference type="EMBL" id="KAA2214714.1"/>
    </source>
</evidence>
<gene>
    <name evidence="1" type="ORF">F0Q34_03175</name>
</gene>
<protein>
    <recommendedName>
        <fullName evidence="3">Class I SAM-dependent methyltransferase</fullName>
    </recommendedName>
</protein>
<dbReference type="InterPro" id="IPR029063">
    <property type="entry name" value="SAM-dependent_MTases_sf"/>
</dbReference>
<organism evidence="1 2">
    <name type="scientific">Teichococcus oryzae</name>
    <dbReference type="NCBI Taxonomy" id="1608942"/>
    <lineage>
        <taxon>Bacteria</taxon>
        <taxon>Pseudomonadati</taxon>
        <taxon>Pseudomonadota</taxon>
        <taxon>Alphaproteobacteria</taxon>
        <taxon>Acetobacterales</taxon>
        <taxon>Roseomonadaceae</taxon>
        <taxon>Roseomonas</taxon>
    </lineage>
</organism>
<accession>A0A5B2TKM4</accession>
<dbReference type="OrthoDB" id="7261210at2"/>
<sequence length="321" mass="35114">MSDAVSPFAIGAGNLFGPAHLGQALDATVELAWEPGWAPLFLSRLMSLCETLRDQEGPAGWQNILTRMQAHPVRRLVHEDPVCALAYATAGQDLPRLLDMVTGHPSAAAALETSRAGLDLMAATVELGHFAAMRAVPRYLARVIDTVADQKPGAEILTLGAGYLREAEHVRQRARIGRWVAQDGRREALQVLRHDVPAGLPVRTLHCGLPHFARKPYQRGAFDLITLALLPDDHPPRRLRELVESSFDALKPGGLLLLGSVAEAPPEAAFLEALLRLAPRWRRPEEMEDLLTGLPAAKVARRRLFRGPGGRRLYALIDRVG</sequence>